<keyword evidence="1" id="KW-0808">Transferase</keyword>
<name>A0A5B9VYV4_9BACT</name>
<dbReference type="PANTHER" id="PTHR11669">
    <property type="entry name" value="REPLICATION FACTOR C / DNA POLYMERASE III GAMMA-TAU SUBUNIT"/>
    <property type="match status" value="1"/>
</dbReference>
<dbReference type="GO" id="GO:0008408">
    <property type="term" value="F:3'-5' exonuclease activity"/>
    <property type="evidence" value="ECO:0007669"/>
    <property type="project" value="InterPro"/>
</dbReference>
<dbReference type="GO" id="GO:0006261">
    <property type="term" value="P:DNA-templated DNA replication"/>
    <property type="evidence" value="ECO:0007669"/>
    <property type="project" value="TreeGrafter"/>
</dbReference>
<dbReference type="KEGG" id="agv:OJF2_16280"/>
<dbReference type="EMBL" id="CP042997">
    <property type="protein sequence ID" value="QEH33131.1"/>
    <property type="molecule type" value="Genomic_DNA"/>
</dbReference>
<sequence>MSWESVRGHDRILATLRAAARAGRLPHAFLFVGPEGVGKRSFARVLAGALLCETMPEEDLDPCGTCPGCLQAEADTHPDLLQFARPAERSELPIQVVRDLCSEFGLKPARGRRKVAIVDDVDSMSEEAANAFLKTLEEPPPGAVLILIGTSPELQLDTIVSRCQVVRFGSLPEPLLAELLEEQGVASGPDDAARLAALGEGSMSRAIGLADPELERFRRELIDELAVARGFDPSVVAQRFNAFVGQAGKEAADRRRRAALLIGELARLFRGVLWQTAGLEPPSPDPGDRAAALELANRLEPEDVFALLDRCLNAAYHLRRNLYLPVVLESLFHDLSGLINARGRA</sequence>
<keyword evidence="2" id="KW-1185">Reference proteome</keyword>
<gene>
    <name evidence="1" type="primary">dnaX_1</name>
    <name evidence="1" type="ORF">OJF2_16280</name>
</gene>
<dbReference type="InterPro" id="IPR050238">
    <property type="entry name" value="DNA_Rep/Repair_Clamp_Loader"/>
</dbReference>
<dbReference type="NCBIfam" id="TIGR00678">
    <property type="entry name" value="holB"/>
    <property type="match status" value="1"/>
</dbReference>
<reference evidence="1 2" key="1">
    <citation type="submission" date="2019-08" db="EMBL/GenBank/DDBJ databases">
        <title>Deep-cultivation of Planctomycetes and their phenomic and genomic characterization uncovers novel biology.</title>
        <authorList>
            <person name="Wiegand S."/>
            <person name="Jogler M."/>
            <person name="Boedeker C."/>
            <person name="Pinto D."/>
            <person name="Vollmers J."/>
            <person name="Rivas-Marin E."/>
            <person name="Kohn T."/>
            <person name="Peeters S.H."/>
            <person name="Heuer A."/>
            <person name="Rast P."/>
            <person name="Oberbeckmann S."/>
            <person name="Bunk B."/>
            <person name="Jeske O."/>
            <person name="Meyerdierks A."/>
            <person name="Storesund J.E."/>
            <person name="Kallscheuer N."/>
            <person name="Luecker S."/>
            <person name="Lage O.M."/>
            <person name="Pohl T."/>
            <person name="Merkel B.J."/>
            <person name="Hornburger P."/>
            <person name="Mueller R.-W."/>
            <person name="Bruemmer F."/>
            <person name="Labrenz M."/>
            <person name="Spormann A.M."/>
            <person name="Op den Camp H."/>
            <person name="Overmann J."/>
            <person name="Amann R."/>
            <person name="Jetten M.S.M."/>
            <person name="Mascher T."/>
            <person name="Medema M.H."/>
            <person name="Devos D.P."/>
            <person name="Kaster A.-K."/>
            <person name="Ovreas L."/>
            <person name="Rohde M."/>
            <person name="Galperin M.Y."/>
            <person name="Jogler C."/>
        </authorList>
    </citation>
    <scope>NUCLEOTIDE SEQUENCE [LARGE SCALE GENOMIC DNA]</scope>
    <source>
        <strain evidence="1 2">OJF2</strain>
    </source>
</reference>
<dbReference type="EC" id="2.7.7.7" evidence="1"/>
<dbReference type="GO" id="GO:0003887">
    <property type="term" value="F:DNA-directed DNA polymerase activity"/>
    <property type="evidence" value="ECO:0007669"/>
    <property type="project" value="UniProtKB-EC"/>
</dbReference>
<protein>
    <submittedName>
        <fullName evidence="1">DNA polymerase III subunit tau</fullName>
        <ecNumber evidence="1">2.7.7.7</ecNumber>
    </submittedName>
</protein>
<accession>A0A5B9VYV4</accession>
<dbReference type="AlphaFoldDB" id="A0A5B9VYV4"/>
<dbReference type="RefSeq" id="WP_148592796.1">
    <property type="nucleotide sequence ID" value="NZ_CP042997.1"/>
</dbReference>
<dbReference type="SUPFAM" id="SSF52540">
    <property type="entry name" value="P-loop containing nucleoside triphosphate hydrolases"/>
    <property type="match status" value="1"/>
</dbReference>
<proteinExistence type="predicted"/>
<keyword evidence="1" id="KW-0548">Nucleotidyltransferase</keyword>
<evidence type="ECO:0000313" key="2">
    <source>
        <dbReference type="Proteomes" id="UP000324233"/>
    </source>
</evidence>
<dbReference type="Pfam" id="PF13177">
    <property type="entry name" value="DNA_pol3_delta2"/>
    <property type="match status" value="1"/>
</dbReference>
<evidence type="ECO:0000313" key="1">
    <source>
        <dbReference type="EMBL" id="QEH33131.1"/>
    </source>
</evidence>
<dbReference type="InterPro" id="IPR004622">
    <property type="entry name" value="DNA_pol_HolB"/>
</dbReference>
<dbReference type="OrthoDB" id="9810148at2"/>
<dbReference type="Proteomes" id="UP000324233">
    <property type="component" value="Chromosome"/>
</dbReference>
<dbReference type="InterPro" id="IPR027417">
    <property type="entry name" value="P-loop_NTPase"/>
</dbReference>
<organism evidence="1 2">
    <name type="scientific">Aquisphaera giovannonii</name>
    <dbReference type="NCBI Taxonomy" id="406548"/>
    <lineage>
        <taxon>Bacteria</taxon>
        <taxon>Pseudomonadati</taxon>
        <taxon>Planctomycetota</taxon>
        <taxon>Planctomycetia</taxon>
        <taxon>Isosphaerales</taxon>
        <taxon>Isosphaeraceae</taxon>
        <taxon>Aquisphaera</taxon>
    </lineage>
</organism>
<dbReference type="PANTHER" id="PTHR11669:SF8">
    <property type="entry name" value="DNA POLYMERASE III SUBUNIT DELTA"/>
    <property type="match status" value="1"/>
</dbReference>
<dbReference type="Gene3D" id="3.40.50.300">
    <property type="entry name" value="P-loop containing nucleotide triphosphate hydrolases"/>
    <property type="match status" value="1"/>
</dbReference>